<keyword evidence="3" id="KW-1185">Reference proteome</keyword>
<keyword evidence="1" id="KW-0472">Membrane</keyword>
<feature type="transmembrane region" description="Helical" evidence="1">
    <location>
        <begin position="258"/>
        <end position="276"/>
    </location>
</feature>
<feature type="transmembrane region" description="Helical" evidence="1">
    <location>
        <begin position="126"/>
        <end position="148"/>
    </location>
</feature>
<reference evidence="3" key="1">
    <citation type="journal article" date="2019" name="Int. J. Syst. Evol. Microbiol.">
        <title>The Global Catalogue of Microorganisms (GCM) 10K type strain sequencing project: providing services to taxonomists for standard genome sequencing and annotation.</title>
        <authorList>
            <consortium name="The Broad Institute Genomics Platform"/>
            <consortium name="The Broad Institute Genome Sequencing Center for Infectious Disease"/>
            <person name="Wu L."/>
            <person name="Ma J."/>
        </authorList>
    </citation>
    <scope>NUCLEOTIDE SEQUENCE [LARGE SCALE GENOMIC DNA]</scope>
    <source>
        <strain evidence="3">CGMCC 1.19032</strain>
    </source>
</reference>
<feature type="transmembrane region" description="Helical" evidence="1">
    <location>
        <begin position="98"/>
        <end position="120"/>
    </location>
</feature>
<evidence type="ECO:0000313" key="2">
    <source>
        <dbReference type="EMBL" id="MFC4720028.1"/>
    </source>
</evidence>
<dbReference type="NCBIfam" id="NF038403">
    <property type="entry name" value="perm_prefix_1"/>
    <property type="match status" value="1"/>
</dbReference>
<comment type="caution">
    <text evidence="2">The sequence shown here is derived from an EMBL/GenBank/DDBJ whole genome shotgun (WGS) entry which is preliminary data.</text>
</comment>
<keyword evidence="1" id="KW-0812">Transmembrane</keyword>
<name>A0ABV9MZP1_9ENTE</name>
<proteinExistence type="predicted"/>
<gene>
    <name evidence="2" type="ORF">ACFO5I_09845</name>
</gene>
<dbReference type="Proteomes" id="UP001595969">
    <property type="component" value="Unassembled WGS sequence"/>
</dbReference>
<organism evidence="2 3">
    <name type="scientific">Enterococcus lemanii</name>
    <dbReference type="NCBI Taxonomy" id="1159752"/>
    <lineage>
        <taxon>Bacteria</taxon>
        <taxon>Bacillati</taxon>
        <taxon>Bacillota</taxon>
        <taxon>Bacilli</taxon>
        <taxon>Lactobacillales</taxon>
        <taxon>Enterococcaceae</taxon>
        <taxon>Enterococcus</taxon>
    </lineage>
</organism>
<feature type="transmembrane region" description="Helical" evidence="1">
    <location>
        <begin position="282"/>
        <end position="301"/>
    </location>
</feature>
<sequence>MKIIRDYIEVLFLQVPISEQTNQVKEDLIGNSEDYYFALIEEGKSEKEALGIVISEFGTLDEILAVLGISEEERKTSPVAEDFLMDDALEYWQESRKFAFNLSFGFLIGFASLAIVPFWGSGNGGVLTTLSALLTCLLALISLLFIFISYKEQRQRIKEIKKRTISEKVRVLAFEKMEDYHRSYQFSLCLSFISYGMSIPVLFILIELFYLPIAGVVFFFALCGLGTFLLLYASIIQREYKRLSKNKQRRKIKWWHRLKYDEEIYWVIVTIFYFLISFMFRAWLYSWLVFLVGYVIAEILMKNKATSTYN</sequence>
<dbReference type="RefSeq" id="WP_204654470.1">
    <property type="nucleotide sequence ID" value="NZ_JAFBFD010000028.1"/>
</dbReference>
<feature type="transmembrane region" description="Helical" evidence="1">
    <location>
        <begin position="186"/>
        <end position="210"/>
    </location>
</feature>
<protein>
    <submittedName>
        <fullName evidence="2">Permease prefix domain 1-containing protein</fullName>
    </submittedName>
</protein>
<dbReference type="InterPro" id="IPR047928">
    <property type="entry name" value="Perm_prefix_1"/>
</dbReference>
<keyword evidence="1" id="KW-1133">Transmembrane helix</keyword>
<dbReference type="EMBL" id="JBHSGS010000054">
    <property type="protein sequence ID" value="MFC4720028.1"/>
    <property type="molecule type" value="Genomic_DNA"/>
</dbReference>
<evidence type="ECO:0000313" key="3">
    <source>
        <dbReference type="Proteomes" id="UP001595969"/>
    </source>
</evidence>
<evidence type="ECO:0000256" key="1">
    <source>
        <dbReference type="SAM" id="Phobius"/>
    </source>
</evidence>
<feature type="transmembrane region" description="Helical" evidence="1">
    <location>
        <begin position="216"/>
        <end position="237"/>
    </location>
</feature>
<accession>A0ABV9MZP1</accession>